<dbReference type="InterPro" id="IPR013750">
    <property type="entry name" value="GHMP_kinase_C_dom"/>
</dbReference>
<dbReference type="InterPro" id="IPR000705">
    <property type="entry name" value="Galactokinase"/>
</dbReference>
<reference evidence="15" key="1">
    <citation type="journal article" date="2013" name="Lancet">
        <title>First case of E anophelis outbreak in an intensive-care unit.</title>
        <authorList>
            <person name="Teo J."/>
            <person name="Tan S.Y."/>
            <person name="Tay M."/>
            <person name="Ding Y."/>
            <person name="Kjelleberg S."/>
            <person name="Givskov M."/>
            <person name="Lin R.T."/>
            <person name="Yang L."/>
        </authorList>
    </citation>
    <scope>NUCLEOTIDE SEQUENCE [LARGE SCALE GENOMIC DNA]</scope>
    <source>
        <strain evidence="15">NUHP1</strain>
    </source>
</reference>
<evidence type="ECO:0000256" key="7">
    <source>
        <dbReference type="ARBA" id="ARBA00022840"/>
    </source>
</evidence>
<dbReference type="Pfam" id="PF10509">
    <property type="entry name" value="GalKase_gal_bdg"/>
    <property type="match status" value="1"/>
</dbReference>
<dbReference type="Gene3D" id="3.30.230.10">
    <property type="match status" value="1"/>
</dbReference>
<dbReference type="Proteomes" id="UP000028933">
    <property type="component" value="Chromosome"/>
</dbReference>
<dbReference type="InterPro" id="IPR020568">
    <property type="entry name" value="Ribosomal_Su5_D2-typ_SF"/>
</dbReference>
<evidence type="ECO:0000256" key="2">
    <source>
        <dbReference type="ARBA" id="ARBA00022490"/>
    </source>
</evidence>
<evidence type="ECO:0000259" key="13">
    <source>
        <dbReference type="Pfam" id="PF08544"/>
    </source>
</evidence>
<dbReference type="AlphaFoldDB" id="A0A077EHE6"/>
<dbReference type="GO" id="GO:0004335">
    <property type="term" value="F:galactokinase activity"/>
    <property type="evidence" value="ECO:0007669"/>
    <property type="project" value="UniProtKB-UniRule"/>
</dbReference>
<dbReference type="PRINTS" id="PR00959">
    <property type="entry name" value="MEVGALKINASE"/>
</dbReference>
<keyword evidence="10" id="KW-0119">Carbohydrate metabolism</keyword>
<dbReference type="InterPro" id="IPR014721">
    <property type="entry name" value="Ribsml_uS5_D2-typ_fold_subgr"/>
</dbReference>
<dbReference type="GO" id="GO:0006012">
    <property type="term" value="P:galactose metabolic process"/>
    <property type="evidence" value="ECO:0007669"/>
    <property type="project" value="UniProtKB-UniRule"/>
</dbReference>
<evidence type="ECO:0000313" key="15">
    <source>
        <dbReference type="EMBL" id="AIL44970.1"/>
    </source>
</evidence>
<dbReference type="InterPro" id="IPR019741">
    <property type="entry name" value="Galactokinase_CS"/>
</dbReference>
<dbReference type="HOGENOM" id="CLU_017814_2_1_10"/>
<dbReference type="EMBL" id="CP007547">
    <property type="protein sequence ID" value="AIL44970.1"/>
    <property type="molecule type" value="Genomic_DNA"/>
</dbReference>
<feature type="domain" description="GHMP kinase C-terminal" evidence="13">
    <location>
        <begin position="285"/>
        <end position="348"/>
    </location>
</feature>
<gene>
    <name evidence="15" type="ORF">BD94_1195</name>
</gene>
<dbReference type="GO" id="GO:0046872">
    <property type="term" value="F:metal ion binding"/>
    <property type="evidence" value="ECO:0007669"/>
    <property type="project" value="UniProtKB-KW"/>
</dbReference>
<dbReference type="NCBIfam" id="TIGR00131">
    <property type="entry name" value="gal_kin"/>
    <property type="match status" value="1"/>
</dbReference>
<dbReference type="FunFam" id="3.30.70.890:FF:000001">
    <property type="entry name" value="Galactokinase"/>
    <property type="match status" value="1"/>
</dbReference>
<dbReference type="EC" id="2.7.1.6" evidence="11"/>
<dbReference type="InterPro" id="IPR006206">
    <property type="entry name" value="Mevalonate/galactokinase"/>
</dbReference>
<evidence type="ECO:0000259" key="12">
    <source>
        <dbReference type="Pfam" id="PF00288"/>
    </source>
</evidence>
<dbReference type="InterPro" id="IPR036554">
    <property type="entry name" value="GHMP_kinase_C_sf"/>
</dbReference>
<evidence type="ECO:0000256" key="11">
    <source>
        <dbReference type="NCBIfam" id="TIGR00131"/>
    </source>
</evidence>
<keyword evidence="3" id="KW-0808">Transferase</keyword>
<keyword evidence="9" id="KW-0299">Galactose metabolism</keyword>
<dbReference type="SUPFAM" id="SSF55060">
    <property type="entry name" value="GHMP Kinase, C-terminal domain"/>
    <property type="match status" value="1"/>
</dbReference>
<comment type="similarity">
    <text evidence="1">Belongs to the GHMP kinase family. GalK subfamily.</text>
</comment>
<sequence length="386" mass="43265">MATISKQYITEKFEEVFGHTPDVVSKSPGRINIIGEHTDYNDGFVLPAAIDKYSYVAVGHRNDDEIHLFSQLFNEKLSFNLSEIKALENSWANYILGVVYHIQKNGHQLKGFNMVIDGDVPLGAGVSSSASLESAVAVALDKLFDLGLSKWDMTKIAQTAEHTFAGVKCGIMDQFASVFSKEDKVAKLDCRSLEFEYFPLELGEYTLLLLNTNVKHSLASSAYNDRREACEKAVEIISKDFHDVKSLRDVNSQMLREYLYSDYPELYVKASYVHDENKRVEEVCKALEKGDLETVGLFLYASHEGLSEYYDVSCDELDFLVDEVRQYPEVLGARMMGGGFGGCTLNLLKKSFVHELIAKLKPAYEAKFNLELTPIEVVPSEGGHVL</sequence>
<feature type="domain" description="GHMP kinase N-terminal" evidence="12">
    <location>
        <begin position="93"/>
        <end position="180"/>
    </location>
</feature>
<accession>A0A077EHE6</accession>
<evidence type="ECO:0000256" key="5">
    <source>
        <dbReference type="ARBA" id="ARBA00022741"/>
    </source>
</evidence>
<dbReference type="PROSITE" id="PS00106">
    <property type="entry name" value="GALACTOKINASE"/>
    <property type="match status" value="1"/>
</dbReference>
<dbReference type="GO" id="GO:0005524">
    <property type="term" value="F:ATP binding"/>
    <property type="evidence" value="ECO:0007669"/>
    <property type="project" value="UniProtKB-UniRule"/>
</dbReference>
<feature type="domain" description="Galactokinase N-terminal" evidence="14">
    <location>
        <begin position="11"/>
        <end position="59"/>
    </location>
</feature>
<evidence type="ECO:0000256" key="9">
    <source>
        <dbReference type="ARBA" id="ARBA00023144"/>
    </source>
</evidence>
<dbReference type="InterPro" id="IPR006204">
    <property type="entry name" value="GHMP_kinase_N_dom"/>
</dbReference>
<proteinExistence type="inferred from homology"/>
<evidence type="ECO:0000259" key="14">
    <source>
        <dbReference type="Pfam" id="PF10509"/>
    </source>
</evidence>
<evidence type="ECO:0000256" key="1">
    <source>
        <dbReference type="ARBA" id="ARBA00006566"/>
    </source>
</evidence>
<dbReference type="PIRSF" id="PIRSF000530">
    <property type="entry name" value="Galactokinase"/>
    <property type="match status" value="1"/>
</dbReference>
<evidence type="ECO:0000256" key="10">
    <source>
        <dbReference type="ARBA" id="ARBA00023277"/>
    </source>
</evidence>
<dbReference type="InterPro" id="IPR019539">
    <property type="entry name" value="GalKase_N"/>
</dbReference>
<name>A0A077EHE6_9FLAO</name>
<reference evidence="15" key="2">
    <citation type="journal article" date="2015" name="Genome Biol. Evol.">
        <title>Complete Genome Sequence and Transcriptomic Analysis of the Novel Pathogen Elizabethkingia anophelis in Response to Oxidative Stress.</title>
        <authorList>
            <person name="Li Y."/>
            <person name="Liu Y."/>
            <person name="Chew S.C."/>
            <person name="Tay M."/>
            <person name="Salido M.M."/>
            <person name="Teo J."/>
            <person name="Lauro F.M."/>
            <person name="Givskov M."/>
            <person name="Yang L."/>
        </authorList>
    </citation>
    <scope>NUCLEOTIDE SEQUENCE</scope>
    <source>
        <strain evidence="15">NUHP1</strain>
    </source>
</reference>
<protein>
    <recommendedName>
        <fullName evidence="11">Galactokinase</fullName>
        <ecNumber evidence="11">2.7.1.6</ecNumber>
    </recommendedName>
</protein>
<dbReference type="SUPFAM" id="SSF54211">
    <property type="entry name" value="Ribosomal protein S5 domain 2-like"/>
    <property type="match status" value="1"/>
</dbReference>
<dbReference type="FunFam" id="3.30.230.10:FF:000017">
    <property type="entry name" value="Galactokinase"/>
    <property type="match status" value="1"/>
</dbReference>
<dbReference type="PANTHER" id="PTHR10457:SF7">
    <property type="entry name" value="GALACTOKINASE-RELATED"/>
    <property type="match status" value="1"/>
</dbReference>
<evidence type="ECO:0000256" key="3">
    <source>
        <dbReference type="ARBA" id="ARBA00022679"/>
    </source>
</evidence>
<dbReference type="STRING" id="1338011.BD94_1195"/>
<dbReference type="Gene3D" id="3.30.70.890">
    <property type="entry name" value="GHMP kinase, C-terminal domain"/>
    <property type="match status" value="1"/>
</dbReference>
<dbReference type="GO" id="GO:0005829">
    <property type="term" value="C:cytosol"/>
    <property type="evidence" value="ECO:0007669"/>
    <property type="project" value="TreeGrafter"/>
</dbReference>
<dbReference type="RefSeq" id="WP_024565156.1">
    <property type="nucleotide sequence ID" value="NZ_CP007547.1"/>
</dbReference>
<dbReference type="PRINTS" id="PR00473">
    <property type="entry name" value="GALCTOKINASE"/>
</dbReference>
<dbReference type="Pfam" id="PF08544">
    <property type="entry name" value="GHMP_kinases_C"/>
    <property type="match status" value="1"/>
</dbReference>
<dbReference type="KEGG" id="eao:BD94_1195"/>
<dbReference type="PANTHER" id="PTHR10457">
    <property type="entry name" value="MEVALONATE KINASE/GALACTOKINASE"/>
    <property type="match status" value="1"/>
</dbReference>
<evidence type="ECO:0000256" key="6">
    <source>
        <dbReference type="ARBA" id="ARBA00022777"/>
    </source>
</evidence>
<organism evidence="15 16">
    <name type="scientific">Elizabethkingia anophelis NUHP1</name>
    <dbReference type="NCBI Taxonomy" id="1338011"/>
    <lineage>
        <taxon>Bacteria</taxon>
        <taxon>Pseudomonadati</taxon>
        <taxon>Bacteroidota</taxon>
        <taxon>Flavobacteriia</taxon>
        <taxon>Flavobacteriales</taxon>
        <taxon>Weeksellaceae</taxon>
        <taxon>Elizabethkingia</taxon>
    </lineage>
</organism>
<keyword evidence="8" id="KW-0460">Magnesium</keyword>
<keyword evidence="5" id="KW-0547">Nucleotide-binding</keyword>
<keyword evidence="7" id="KW-0067">ATP-binding</keyword>
<keyword evidence="2" id="KW-0963">Cytoplasm</keyword>
<evidence type="ECO:0000313" key="16">
    <source>
        <dbReference type="Proteomes" id="UP000028933"/>
    </source>
</evidence>
<keyword evidence="6 15" id="KW-0418">Kinase</keyword>
<evidence type="ECO:0000256" key="8">
    <source>
        <dbReference type="ARBA" id="ARBA00022842"/>
    </source>
</evidence>
<evidence type="ECO:0000256" key="4">
    <source>
        <dbReference type="ARBA" id="ARBA00022723"/>
    </source>
</evidence>
<dbReference type="Pfam" id="PF00288">
    <property type="entry name" value="GHMP_kinases_N"/>
    <property type="match status" value="1"/>
</dbReference>
<keyword evidence="4" id="KW-0479">Metal-binding</keyword>
<dbReference type="eggNOG" id="COG0153">
    <property type="taxonomic scope" value="Bacteria"/>
</dbReference>